<reference evidence="2 3" key="1">
    <citation type="submission" date="2018-06" db="EMBL/GenBank/DDBJ databases">
        <title>Fusarium incarnatum-equiseti species complex species 28.</title>
        <authorList>
            <person name="Gardiner D.M."/>
        </authorList>
    </citation>
    <scope>NUCLEOTIDE SEQUENCE [LARGE SCALE GENOMIC DNA]</scope>
    <source>
        <strain evidence="2 3">FIESC_28</strain>
    </source>
</reference>
<feature type="signal peptide" evidence="1">
    <location>
        <begin position="1"/>
        <end position="17"/>
    </location>
</feature>
<proteinExistence type="predicted"/>
<dbReference type="RefSeq" id="XP_031012121.1">
    <property type="nucleotide sequence ID" value="XM_031163829.1"/>
</dbReference>
<dbReference type="OrthoDB" id="291007at2759"/>
<keyword evidence="3" id="KW-1185">Reference proteome</keyword>
<dbReference type="Proteomes" id="UP000253153">
    <property type="component" value="Unassembled WGS sequence"/>
</dbReference>
<gene>
    <name evidence="2" type="ORF">FIESC28_09693</name>
</gene>
<dbReference type="GeneID" id="41999125"/>
<evidence type="ECO:0000313" key="2">
    <source>
        <dbReference type="EMBL" id="RBR09842.1"/>
    </source>
</evidence>
<organism evidence="2 3">
    <name type="scientific">Fusarium coffeatum</name>
    <dbReference type="NCBI Taxonomy" id="231269"/>
    <lineage>
        <taxon>Eukaryota</taxon>
        <taxon>Fungi</taxon>
        <taxon>Dikarya</taxon>
        <taxon>Ascomycota</taxon>
        <taxon>Pezizomycotina</taxon>
        <taxon>Sordariomycetes</taxon>
        <taxon>Hypocreomycetidae</taxon>
        <taxon>Hypocreales</taxon>
        <taxon>Nectriaceae</taxon>
        <taxon>Fusarium</taxon>
        <taxon>Fusarium incarnatum-equiseti species complex</taxon>
    </lineage>
</organism>
<evidence type="ECO:0000313" key="3">
    <source>
        <dbReference type="Proteomes" id="UP000253153"/>
    </source>
</evidence>
<comment type="caution">
    <text evidence="2">The sequence shown here is derived from an EMBL/GenBank/DDBJ whole genome shotgun (WGS) entry which is preliminary data.</text>
</comment>
<dbReference type="AlphaFoldDB" id="A0A366QYM2"/>
<protein>
    <recommendedName>
        <fullName evidence="4">Myroilysin</fullName>
    </recommendedName>
</protein>
<accession>A0A366QYM2</accession>
<sequence>MKITSFLTSALVAAVAARDTIYLVNSYKGNEISSGMAYYADGHEQNGVSRPDDYVDVLHGSNVHWEGQNVKGTFSSGVSFTSSIFADAGGKQGNSWSGTGTNGFHTYNCYKGTGPTGKPWVLYIVDGWTVNVIYWCWPFN</sequence>
<evidence type="ECO:0008006" key="4">
    <source>
        <dbReference type="Google" id="ProtNLM"/>
    </source>
</evidence>
<name>A0A366QYM2_9HYPO</name>
<keyword evidence="1" id="KW-0732">Signal</keyword>
<dbReference type="EMBL" id="QKXC01000251">
    <property type="protein sequence ID" value="RBR09842.1"/>
    <property type="molecule type" value="Genomic_DNA"/>
</dbReference>
<feature type="chain" id="PRO_5016644316" description="Myroilysin" evidence="1">
    <location>
        <begin position="18"/>
        <end position="140"/>
    </location>
</feature>
<evidence type="ECO:0000256" key="1">
    <source>
        <dbReference type="SAM" id="SignalP"/>
    </source>
</evidence>